<dbReference type="InterPro" id="IPR036291">
    <property type="entry name" value="NAD(P)-bd_dom_sf"/>
</dbReference>
<dbReference type="GO" id="GO:0005737">
    <property type="term" value="C:cytoplasm"/>
    <property type="evidence" value="ECO:0007669"/>
    <property type="project" value="TreeGrafter"/>
</dbReference>
<dbReference type="AlphaFoldDB" id="A0A517ZVN7"/>
<evidence type="ECO:0000313" key="1">
    <source>
        <dbReference type="EMBL" id="QDU46515.1"/>
    </source>
</evidence>
<keyword evidence="2" id="KW-1185">Reference proteome</keyword>
<reference evidence="1 2" key="1">
    <citation type="submission" date="2019-02" db="EMBL/GenBank/DDBJ databases">
        <title>Deep-cultivation of Planctomycetes and their phenomic and genomic characterization uncovers novel biology.</title>
        <authorList>
            <person name="Wiegand S."/>
            <person name="Jogler M."/>
            <person name="Boedeker C."/>
            <person name="Pinto D."/>
            <person name="Vollmers J."/>
            <person name="Rivas-Marin E."/>
            <person name="Kohn T."/>
            <person name="Peeters S.H."/>
            <person name="Heuer A."/>
            <person name="Rast P."/>
            <person name="Oberbeckmann S."/>
            <person name="Bunk B."/>
            <person name="Jeske O."/>
            <person name="Meyerdierks A."/>
            <person name="Storesund J.E."/>
            <person name="Kallscheuer N."/>
            <person name="Luecker S."/>
            <person name="Lage O.M."/>
            <person name="Pohl T."/>
            <person name="Merkel B.J."/>
            <person name="Hornburger P."/>
            <person name="Mueller R.-W."/>
            <person name="Bruemmer F."/>
            <person name="Labrenz M."/>
            <person name="Spormann A.M."/>
            <person name="Op den Camp H."/>
            <person name="Overmann J."/>
            <person name="Amann R."/>
            <person name="Jetten M.S.M."/>
            <person name="Mascher T."/>
            <person name="Medema M.H."/>
            <person name="Devos D.P."/>
            <person name="Kaster A.-K."/>
            <person name="Ovreas L."/>
            <person name="Rohde M."/>
            <person name="Galperin M.Y."/>
            <person name="Jogler C."/>
        </authorList>
    </citation>
    <scope>NUCLEOTIDE SEQUENCE [LARGE SCALE GENOMIC DNA]</scope>
    <source>
        <strain evidence="1 2">Mal52</strain>
    </source>
</reference>
<evidence type="ECO:0000313" key="2">
    <source>
        <dbReference type="Proteomes" id="UP000319383"/>
    </source>
</evidence>
<gene>
    <name evidence="1" type="ORF">Mal52_50360</name>
</gene>
<dbReference type="PANTHER" id="PTHR13812">
    <property type="entry name" value="KETIMINE REDUCTASE MU-CRYSTALLIN"/>
    <property type="match status" value="1"/>
</dbReference>
<protein>
    <submittedName>
        <fullName evidence="1">Ornithine cyclodeaminase</fullName>
    </submittedName>
</protein>
<dbReference type="Gene3D" id="3.40.50.720">
    <property type="entry name" value="NAD(P)-binding Rossmann-like Domain"/>
    <property type="match status" value="1"/>
</dbReference>
<name>A0A517ZVN7_9PLAN</name>
<dbReference type="Gene3D" id="3.30.1780.10">
    <property type="entry name" value="ornithine cyclodeaminase, domain 1"/>
    <property type="match status" value="1"/>
</dbReference>
<dbReference type="InterPro" id="IPR023401">
    <property type="entry name" value="ODC_N"/>
</dbReference>
<dbReference type="InterPro" id="IPR003462">
    <property type="entry name" value="ODC_Mu_crystall"/>
</dbReference>
<sequence>MAIPLFTDDDVRHKLDMPTAIEVMQQAFGRQAAGTLAAPARLQADLEVGKLVFTTGAATDIPTCLGFRVYDVTQLHSPGRAELTAVFNTDDGGLKGMVVGPLLGALRTGAIGGVAIKWLSRPDARVLGILGSGYQARTQLEAAVSVREFSEIRVYSRSAERCAAFAEEASKMTTANVQLCPSAREVVEAADVLICATASSVPVFDSAWLRRGVHINTIGPKFHSASEVEASIAGKSQRLVTDSLAQAAAFGEDFILYGSDDFARLTSLSDIISGNKPAPRAAEEISLFYSLGLAGTEVLLANRLFELAAAADDSPLE</sequence>
<dbReference type="Pfam" id="PF02423">
    <property type="entry name" value="OCD_Mu_crystall"/>
    <property type="match status" value="1"/>
</dbReference>
<dbReference type="PIRSF" id="PIRSF001439">
    <property type="entry name" value="CryM"/>
    <property type="match status" value="1"/>
</dbReference>
<proteinExistence type="predicted"/>
<dbReference type="SUPFAM" id="SSF51735">
    <property type="entry name" value="NAD(P)-binding Rossmann-fold domains"/>
    <property type="match status" value="1"/>
</dbReference>
<dbReference type="PANTHER" id="PTHR13812:SF19">
    <property type="entry name" value="KETIMINE REDUCTASE MU-CRYSTALLIN"/>
    <property type="match status" value="1"/>
</dbReference>
<dbReference type="KEGG" id="sdyn:Mal52_50360"/>
<dbReference type="EMBL" id="CP036276">
    <property type="protein sequence ID" value="QDU46515.1"/>
    <property type="molecule type" value="Genomic_DNA"/>
</dbReference>
<accession>A0A517ZVN7</accession>
<dbReference type="RefSeq" id="WP_145379018.1">
    <property type="nucleotide sequence ID" value="NZ_CP036276.1"/>
</dbReference>
<dbReference type="Proteomes" id="UP000319383">
    <property type="component" value="Chromosome"/>
</dbReference>
<organism evidence="1 2">
    <name type="scientific">Symmachiella dynata</name>
    <dbReference type="NCBI Taxonomy" id="2527995"/>
    <lineage>
        <taxon>Bacteria</taxon>
        <taxon>Pseudomonadati</taxon>
        <taxon>Planctomycetota</taxon>
        <taxon>Planctomycetia</taxon>
        <taxon>Planctomycetales</taxon>
        <taxon>Planctomycetaceae</taxon>
        <taxon>Symmachiella</taxon>
    </lineage>
</organism>